<evidence type="ECO:0000313" key="8">
    <source>
        <dbReference type="EnsemblMetazoa" id="Aqu2.1.33499_001"/>
    </source>
</evidence>
<keyword evidence="6" id="KW-0539">Nucleus</keyword>
<dbReference type="KEGG" id="aqu:109581518"/>
<dbReference type="SMART" id="SM00398">
    <property type="entry name" value="HMG"/>
    <property type="match status" value="1"/>
</dbReference>
<dbReference type="AlphaFoldDB" id="A0A1X7V126"/>
<dbReference type="Proteomes" id="UP000007879">
    <property type="component" value="Unassembled WGS sequence"/>
</dbReference>
<dbReference type="InterPro" id="IPR004212">
    <property type="entry name" value="GTF2I"/>
</dbReference>
<evidence type="ECO:0000256" key="6">
    <source>
        <dbReference type="ARBA" id="ARBA00023242"/>
    </source>
</evidence>
<dbReference type="InterPro" id="IPR009071">
    <property type="entry name" value="HMG_box_dom"/>
</dbReference>
<comment type="subcellular location">
    <subcellularLocation>
        <location evidence="1">Nucleus</location>
    </subcellularLocation>
</comment>
<evidence type="ECO:0000256" key="2">
    <source>
        <dbReference type="ARBA" id="ARBA00022737"/>
    </source>
</evidence>
<sequence length="410" mass="45427">MAQSSPVTSVSRKGKFSAFTVEQRATLLKYFDEYGMTSTHRRNIDLITQCAAELGTTIPKVKNWIGSEVVKRKRKVGILPLPKFEFSSGSPELKPSTAPAKKIRRVNGYNLFFSEYVQNHPDLGPDFKERNTIVATRWGELSEEERKQWATRAEAVCSTSIQEYNQQQQLVLQDSSSPVLSVEENLVEKTLLQIQDKFELLEQLGFEGYAIFVNTGALQTHLLATNKGKAYHKQRQQLGKPLENPFIGYVFSDNVSELIPSSTGIQVPSPVKVLKPTTLLPATGPVTAVISPVVSNSNVSLNVETMQRSVANAFALKYKICTGRSDLAYDNLEESGVQVYGLPEGVPFHSPILYSQQQLQQILANQDKIVFLKIPNSEAGISEVEIEPESVATLVHEHSIHLTPNPAADA</sequence>
<evidence type="ECO:0000256" key="3">
    <source>
        <dbReference type="ARBA" id="ARBA00023015"/>
    </source>
</evidence>
<dbReference type="Gene3D" id="1.10.10.60">
    <property type="entry name" value="Homeodomain-like"/>
    <property type="match status" value="1"/>
</dbReference>
<evidence type="ECO:0000256" key="5">
    <source>
        <dbReference type="ARBA" id="ARBA00023163"/>
    </source>
</evidence>
<evidence type="ECO:0000259" key="7">
    <source>
        <dbReference type="SMART" id="SM00398"/>
    </source>
</evidence>
<reference evidence="9" key="1">
    <citation type="journal article" date="2010" name="Nature">
        <title>The Amphimedon queenslandica genome and the evolution of animal complexity.</title>
        <authorList>
            <person name="Srivastava M."/>
            <person name="Simakov O."/>
            <person name="Chapman J."/>
            <person name="Fahey B."/>
            <person name="Gauthier M.E."/>
            <person name="Mitros T."/>
            <person name="Richards G.S."/>
            <person name="Conaco C."/>
            <person name="Dacre M."/>
            <person name="Hellsten U."/>
            <person name="Larroux C."/>
            <person name="Putnam N.H."/>
            <person name="Stanke M."/>
            <person name="Adamska M."/>
            <person name="Darling A."/>
            <person name="Degnan S.M."/>
            <person name="Oakley T.H."/>
            <person name="Plachetzki D.C."/>
            <person name="Zhai Y."/>
            <person name="Adamski M."/>
            <person name="Calcino A."/>
            <person name="Cummins S.F."/>
            <person name="Goodstein D.M."/>
            <person name="Harris C."/>
            <person name="Jackson D.J."/>
            <person name="Leys S.P."/>
            <person name="Shu S."/>
            <person name="Woodcroft B.J."/>
            <person name="Vervoort M."/>
            <person name="Kosik K.S."/>
            <person name="Manning G."/>
            <person name="Degnan B.M."/>
            <person name="Rokhsar D.S."/>
        </authorList>
    </citation>
    <scope>NUCLEOTIDE SEQUENCE [LARGE SCALE GENOMIC DNA]</scope>
</reference>
<evidence type="ECO:0000256" key="1">
    <source>
        <dbReference type="ARBA" id="ARBA00004123"/>
    </source>
</evidence>
<dbReference type="GO" id="GO:0003677">
    <property type="term" value="F:DNA binding"/>
    <property type="evidence" value="ECO:0007669"/>
    <property type="project" value="UniProtKB-KW"/>
</dbReference>
<evidence type="ECO:0000256" key="4">
    <source>
        <dbReference type="ARBA" id="ARBA00023125"/>
    </source>
</evidence>
<keyword evidence="5" id="KW-0804">Transcription</keyword>
<proteinExistence type="predicted"/>
<protein>
    <recommendedName>
        <fullName evidence="7">HMG box domain-containing protein</fullName>
    </recommendedName>
</protein>
<organism evidence="8">
    <name type="scientific">Amphimedon queenslandica</name>
    <name type="common">Sponge</name>
    <dbReference type="NCBI Taxonomy" id="400682"/>
    <lineage>
        <taxon>Eukaryota</taxon>
        <taxon>Metazoa</taxon>
        <taxon>Porifera</taxon>
        <taxon>Demospongiae</taxon>
        <taxon>Heteroscleromorpha</taxon>
        <taxon>Haplosclerida</taxon>
        <taxon>Niphatidae</taxon>
        <taxon>Amphimedon</taxon>
    </lineage>
</organism>
<dbReference type="Pfam" id="PF02946">
    <property type="entry name" value="GTF2I"/>
    <property type="match status" value="1"/>
</dbReference>
<accession>A0A1X7V126</accession>
<dbReference type="SUPFAM" id="SSF117773">
    <property type="entry name" value="GTF2I-like repeat"/>
    <property type="match status" value="1"/>
</dbReference>
<name>A0A1X7V126_AMPQE</name>
<keyword evidence="2" id="KW-0677">Repeat</keyword>
<dbReference type="GO" id="GO:0005634">
    <property type="term" value="C:nucleus"/>
    <property type="evidence" value="ECO:0007669"/>
    <property type="project" value="UniProtKB-SubCell"/>
</dbReference>
<keyword evidence="3" id="KW-0805">Transcription regulation</keyword>
<dbReference type="InterPro" id="IPR036910">
    <property type="entry name" value="HMG_box_dom_sf"/>
</dbReference>
<dbReference type="SUPFAM" id="SSF47095">
    <property type="entry name" value="HMG-box"/>
    <property type="match status" value="1"/>
</dbReference>
<keyword evidence="4" id="KW-0238">DNA-binding</keyword>
<feature type="domain" description="HMG box" evidence="7">
    <location>
        <begin position="101"/>
        <end position="173"/>
    </location>
</feature>
<dbReference type="InterPro" id="IPR036647">
    <property type="entry name" value="GTF2I-like_rpt_sf"/>
</dbReference>
<dbReference type="Gene3D" id="3.90.1460.10">
    <property type="entry name" value="GTF2I-like"/>
    <property type="match status" value="1"/>
</dbReference>
<dbReference type="InParanoid" id="A0A1X7V126"/>
<reference evidence="8" key="2">
    <citation type="submission" date="2017-05" db="UniProtKB">
        <authorList>
            <consortium name="EnsemblMetazoa"/>
        </authorList>
    </citation>
    <scope>IDENTIFICATION</scope>
</reference>
<dbReference type="CDD" id="cd00084">
    <property type="entry name" value="HMG-box_SF"/>
    <property type="match status" value="1"/>
</dbReference>
<evidence type="ECO:0000313" key="9">
    <source>
        <dbReference type="Proteomes" id="UP000007879"/>
    </source>
</evidence>
<dbReference type="EnsemblMetazoa" id="Aqu2.1.33499_001">
    <property type="protein sequence ID" value="Aqu2.1.33499_001"/>
    <property type="gene ID" value="Aqu2.1.33499"/>
</dbReference>
<dbReference type="EnsemblMetazoa" id="XM_019995696.1">
    <property type="protein sequence ID" value="XP_019851255.1"/>
    <property type="gene ID" value="LOC109581518"/>
</dbReference>
<gene>
    <name evidence="8" type="primary">109581518</name>
</gene>
<keyword evidence="9" id="KW-1185">Reference proteome</keyword>
<dbReference type="OrthoDB" id="10064985at2759"/>
<dbReference type="Gene3D" id="1.10.30.10">
    <property type="entry name" value="High mobility group box domain"/>
    <property type="match status" value="1"/>
</dbReference>